<dbReference type="Proteomes" id="UP000237968">
    <property type="component" value="Unassembled WGS sequence"/>
</dbReference>
<feature type="domain" description="Peptidase S54 rhomboid" evidence="8">
    <location>
        <begin position="92"/>
        <end position="232"/>
    </location>
</feature>
<organism evidence="9 10">
    <name type="scientific">Enhygromyxa salina</name>
    <dbReference type="NCBI Taxonomy" id="215803"/>
    <lineage>
        <taxon>Bacteria</taxon>
        <taxon>Pseudomonadati</taxon>
        <taxon>Myxococcota</taxon>
        <taxon>Polyangia</taxon>
        <taxon>Nannocystales</taxon>
        <taxon>Nannocystaceae</taxon>
        <taxon>Enhygromyxa</taxon>
    </lineage>
</organism>
<dbReference type="GO" id="GO:0004252">
    <property type="term" value="F:serine-type endopeptidase activity"/>
    <property type="evidence" value="ECO:0007669"/>
    <property type="project" value="InterPro"/>
</dbReference>
<feature type="transmembrane region" description="Helical" evidence="7">
    <location>
        <begin position="158"/>
        <end position="177"/>
    </location>
</feature>
<evidence type="ECO:0000256" key="3">
    <source>
        <dbReference type="ARBA" id="ARBA00022692"/>
    </source>
</evidence>
<keyword evidence="10" id="KW-1185">Reference proteome</keyword>
<accession>A0A2S9XPE0</accession>
<keyword evidence="6 7" id="KW-0472">Membrane</keyword>
<dbReference type="OrthoDB" id="9813074at2"/>
<reference evidence="9 10" key="1">
    <citation type="submission" date="2018-03" db="EMBL/GenBank/DDBJ databases">
        <title>Draft Genome Sequences of the Obligatory Marine Myxobacteria Enhygromyxa salina SWB005.</title>
        <authorList>
            <person name="Poehlein A."/>
            <person name="Moghaddam J.A."/>
            <person name="Harms H."/>
            <person name="Alanjari M."/>
            <person name="Koenig G.M."/>
            <person name="Daniel R."/>
            <person name="Schaeberle T.F."/>
        </authorList>
    </citation>
    <scope>NUCLEOTIDE SEQUENCE [LARGE SCALE GENOMIC DNA]</scope>
    <source>
        <strain evidence="9 10">SWB005</strain>
    </source>
</reference>
<dbReference type="EMBL" id="PVNK01000175">
    <property type="protein sequence ID" value="PRP94723.1"/>
    <property type="molecule type" value="Genomic_DNA"/>
</dbReference>
<dbReference type="PANTHER" id="PTHR43731:SF14">
    <property type="entry name" value="PRESENILIN-ASSOCIATED RHOMBOID-LIKE PROTEIN, MITOCHONDRIAL"/>
    <property type="match status" value="1"/>
</dbReference>
<evidence type="ECO:0000256" key="5">
    <source>
        <dbReference type="ARBA" id="ARBA00022989"/>
    </source>
</evidence>
<keyword evidence="5 7" id="KW-1133">Transmembrane helix</keyword>
<protein>
    <submittedName>
        <fullName evidence="9">Rhomboid protease GluP</fullName>
        <ecNumber evidence="9">3.4.21.105</ecNumber>
    </submittedName>
</protein>
<evidence type="ECO:0000256" key="1">
    <source>
        <dbReference type="ARBA" id="ARBA00004141"/>
    </source>
</evidence>
<evidence type="ECO:0000313" key="9">
    <source>
        <dbReference type="EMBL" id="PRP94723.1"/>
    </source>
</evidence>
<dbReference type="PANTHER" id="PTHR43731">
    <property type="entry name" value="RHOMBOID PROTEASE"/>
    <property type="match status" value="1"/>
</dbReference>
<comment type="subcellular location">
    <subcellularLocation>
        <location evidence="1">Membrane</location>
        <topology evidence="1">Multi-pass membrane protein</topology>
    </subcellularLocation>
</comment>
<dbReference type="InterPro" id="IPR050925">
    <property type="entry name" value="Rhomboid_protease_S54"/>
</dbReference>
<evidence type="ECO:0000256" key="7">
    <source>
        <dbReference type="SAM" id="Phobius"/>
    </source>
</evidence>
<dbReference type="GO" id="GO:0016020">
    <property type="term" value="C:membrane"/>
    <property type="evidence" value="ECO:0007669"/>
    <property type="project" value="UniProtKB-SubCell"/>
</dbReference>
<feature type="transmembrane region" description="Helical" evidence="7">
    <location>
        <begin position="189"/>
        <end position="207"/>
    </location>
</feature>
<feature type="transmembrane region" description="Helical" evidence="7">
    <location>
        <begin position="251"/>
        <end position="270"/>
    </location>
</feature>
<feature type="transmembrane region" description="Helical" evidence="7">
    <location>
        <begin position="132"/>
        <end position="152"/>
    </location>
</feature>
<name>A0A2S9XPE0_9BACT</name>
<gene>
    <name evidence="9" type="primary">gluP_1</name>
    <name evidence="9" type="ORF">ENSA5_40460</name>
</gene>
<evidence type="ECO:0000313" key="10">
    <source>
        <dbReference type="Proteomes" id="UP000237968"/>
    </source>
</evidence>
<dbReference type="Gene3D" id="1.20.1540.10">
    <property type="entry name" value="Rhomboid-like"/>
    <property type="match status" value="1"/>
</dbReference>
<dbReference type="AlphaFoldDB" id="A0A2S9XPE0"/>
<keyword evidence="4 9" id="KW-0378">Hydrolase</keyword>
<evidence type="ECO:0000256" key="6">
    <source>
        <dbReference type="ARBA" id="ARBA00023136"/>
    </source>
</evidence>
<keyword evidence="9" id="KW-0645">Protease</keyword>
<evidence type="ECO:0000256" key="4">
    <source>
        <dbReference type="ARBA" id="ARBA00022801"/>
    </source>
</evidence>
<dbReference type="SUPFAM" id="SSF144091">
    <property type="entry name" value="Rhomboid-like"/>
    <property type="match status" value="1"/>
</dbReference>
<evidence type="ECO:0000259" key="8">
    <source>
        <dbReference type="Pfam" id="PF01694"/>
    </source>
</evidence>
<feature type="transmembrane region" description="Helical" evidence="7">
    <location>
        <begin position="101"/>
        <end position="120"/>
    </location>
</feature>
<keyword evidence="3 7" id="KW-0812">Transmembrane</keyword>
<dbReference type="InterPro" id="IPR035952">
    <property type="entry name" value="Rhomboid-like_sf"/>
</dbReference>
<proteinExistence type="inferred from homology"/>
<dbReference type="Pfam" id="PF01694">
    <property type="entry name" value="Rhomboid"/>
    <property type="match status" value="1"/>
</dbReference>
<dbReference type="InterPro" id="IPR022764">
    <property type="entry name" value="Peptidase_S54_rhomboid_dom"/>
</dbReference>
<sequence length="385" mass="42217">MSEQEFEGEVVSLAERRAQAQAREAEARRQQALQQARVEAGEEPKPWLTYVLIGLNVLVWVVMVSLGVDAYEPSGGIMVDYGALVGVLIVNGEWWRLLTAMFLHAGIFHIGFNMYFLWQVGRFCERLFGRPGYLTIYLGTGLLAGMVSAAWTPTIPSVGASGALFGLFGAFLGFTLRRRRSLPPEFVRMAKMNALILGVLSVVIAVMIPRIDLVAHVVGFVVGLGLGYLISKLAERPVKSKQEARALQLKVVAGVAAATAVVLVAGALGLPRWDDPYPKIEAAYDRYHAVELAYIAAGEDVERRIEVIEEQALPVMDQNQAELGAAMKLPARSRETVDQWTRHYDLRGQAFAKELEGLRNNDPRAISEAEALHAEAMAALGDESE</sequence>
<dbReference type="RefSeq" id="WP_106393340.1">
    <property type="nucleotide sequence ID" value="NZ_PVNK01000175.1"/>
</dbReference>
<comment type="caution">
    <text evidence="9">The sequence shown here is derived from an EMBL/GenBank/DDBJ whole genome shotgun (WGS) entry which is preliminary data.</text>
</comment>
<dbReference type="GO" id="GO:0006508">
    <property type="term" value="P:proteolysis"/>
    <property type="evidence" value="ECO:0007669"/>
    <property type="project" value="UniProtKB-KW"/>
</dbReference>
<feature type="transmembrane region" description="Helical" evidence="7">
    <location>
        <begin position="213"/>
        <end position="230"/>
    </location>
</feature>
<feature type="transmembrane region" description="Helical" evidence="7">
    <location>
        <begin position="47"/>
        <end position="66"/>
    </location>
</feature>
<evidence type="ECO:0000256" key="2">
    <source>
        <dbReference type="ARBA" id="ARBA00009045"/>
    </source>
</evidence>
<dbReference type="EC" id="3.4.21.105" evidence="9"/>
<comment type="similarity">
    <text evidence="2">Belongs to the peptidase S54 family.</text>
</comment>